<dbReference type="OrthoDB" id="190201at2759"/>
<keyword evidence="2" id="KW-0378">Hydrolase</keyword>
<feature type="domain" description="AB hydrolase-1" evidence="3">
    <location>
        <begin position="2"/>
        <end position="116"/>
    </location>
</feature>
<evidence type="ECO:0000256" key="2">
    <source>
        <dbReference type="ARBA" id="ARBA00022801"/>
    </source>
</evidence>
<organism evidence="4 5">
    <name type="scientific">Symbiodinium pilosum</name>
    <name type="common">Dinoflagellate</name>
    <dbReference type="NCBI Taxonomy" id="2952"/>
    <lineage>
        <taxon>Eukaryota</taxon>
        <taxon>Sar</taxon>
        <taxon>Alveolata</taxon>
        <taxon>Dinophyceae</taxon>
        <taxon>Suessiales</taxon>
        <taxon>Symbiodiniaceae</taxon>
        <taxon>Symbiodinium</taxon>
    </lineage>
</organism>
<dbReference type="GO" id="GO:0006508">
    <property type="term" value="P:proteolysis"/>
    <property type="evidence" value="ECO:0007669"/>
    <property type="project" value="InterPro"/>
</dbReference>
<dbReference type="SUPFAM" id="SSF53474">
    <property type="entry name" value="alpha/beta-Hydrolases"/>
    <property type="match status" value="1"/>
</dbReference>
<evidence type="ECO:0000259" key="3">
    <source>
        <dbReference type="Pfam" id="PF00561"/>
    </source>
</evidence>
<feature type="non-terminal residue" evidence="4">
    <location>
        <position position="126"/>
    </location>
</feature>
<dbReference type="InterPro" id="IPR002410">
    <property type="entry name" value="Peptidase_S33"/>
</dbReference>
<evidence type="ECO:0000313" key="4">
    <source>
        <dbReference type="EMBL" id="CAE7309926.1"/>
    </source>
</evidence>
<evidence type="ECO:0000313" key="5">
    <source>
        <dbReference type="Proteomes" id="UP000649617"/>
    </source>
</evidence>
<gene>
    <name evidence="4" type="primary">pip</name>
    <name evidence="4" type="ORF">SPIL2461_LOCUS7023</name>
</gene>
<comment type="caution">
    <text evidence="4">The sequence shown here is derived from an EMBL/GenBank/DDBJ whole genome shotgun (WGS) entry which is preliminary data.</text>
</comment>
<dbReference type="PRINTS" id="PR00793">
    <property type="entry name" value="PROAMNOPTASE"/>
</dbReference>
<accession>A0A812NJD0</accession>
<dbReference type="InterPro" id="IPR000073">
    <property type="entry name" value="AB_hydrolase_1"/>
</dbReference>
<dbReference type="EMBL" id="CAJNIZ010011002">
    <property type="protein sequence ID" value="CAE7309926.1"/>
    <property type="molecule type" value="Genomic_DNA"/>
</dbReference>
<dbReference type="InterPro" id="IPR029058">
    <property type="entry name" value="AB_hydrolase_fold"/>
</dbReference>
<dbReference type="Proteomes" id="UP000649617">
    <property type="component" value="Unassembled WGS sequence"/>
</dbReference>
<dbReference type="Pfam" id="PF00561">
    <property type="entry name" value="Abhydrolase_1"/>
    <property type="match status" value="1"/>
</dbReference>
<protein>
    <submittedName>
        <fullName evidence="4">Pip protein</fullName>
    </submittedName>
</protein>
<dbReference type="GO" id="GO:0008233">
    <property type="term" value="F:peptidase activity"/>
    <property type="evidence" value="ECO:0007669"/>
    <property type="project" value="InterPro"/>
</dbReference>
<dbReference type="Gene3D" id="3.40.50.1820">
    <property type="entry name" value="alpha/beta hydrolase"/>
    <property type="match status" value="1"/>
</dbReference>
<name>A0A812NJD0_SYMPI</name>
<reference evidence="4" key="1">
    <citation type="submission" date="2021-02" db="EMBL/GenBank/DDBJ databases">
        <authorList>
            <person name="Dougan E. K."/>
            <person name="Rhodes N."/>
            <person name="Thang M."/>
            <person name="Chan C."/>
        </authorList>
    </citation>
    <scope>NUCLEOTIDE SEQUENCE</scope>
</reference>
<evidence type="ECO:0000256" key="1">
    <source>
        <dbReference type="ARBA" id="ARBA00010088"/>
    </source>
</evidence>
<comment type="similarity">
    <text evidence="1">Belongs to the peptidase S33 family.</text>
</comment>
<dbReference type="AlphaFoldDB" id="A0A812NJD0"/>
<sequence length="126" mass="14010">MAHGGPAFSHSYMLPLKQQACRGREVVFYDQVGAGASSQPPLRSAPWLLTVDYYVEVFRVEGLGSRKFHLLGSSWGTILSQAYAFTKDPRLRAIVLSGPLSDGDLYWQSQWDEKVGNLGSLPFFVQ</sequence>
<proteinExistence type="inferred from homology"/>
<keyword evidence="5" id="KW-1185">Reference proteome</keyword>